<dbReference type="Proteomes" id="UP000694925">
    <property type="component" value="Unplaced"/>
</dbReference>
<evidence type="ECO:0000313" key="1">
    <source>
        <dbReference type="Proteomes" id="UP000694925"/>
    </source>
</evidence>
<name>A0AAJ7J7Z9_9HYME</name>
<reference evidence="2" key="1">
    <citation type="submission" date="2025-08" db="UniProtKB">
        <authorList>
            <consortium name="RefSeq"/>
        </authorList>
    </citation>
    <scope>IDENTIFICATION</scope>
    <source>
        <tissue evidence="2">Whole body</tissue>
    </source>
</reference>
<proteinExistence type="predicted"/>
<organism evidence="1 2">
    <name type="scientific">Ceratina calcarata</name>
    <dbReference type="NCBI Taxonomy" id="156304"/>
    <lineage>
        <taxon>Eukaryota</taxon>
        <taxon>Metazoa</taxon>
        <taxon>Ecdysozoa</taxon>
        <taxon>Arthropoda</taxon>
        <taxon>Hexapoda</taxon>
        <taxon>Insecta</taxon>
        <taxon>Pterygota</taxon>
        <taxon>Neoptera</taxon>
        <taxon>Endopterygota</taxon>
        <taxon>Hymenoptera</taxon>
        <taxon>Apocrita</taxon>
        <taxon>Aculeata</taxon>
        <taxon>Apoidea</taxon>
        <taxon>Anthophila</taxon>
        <taxon>Apidae</taxon>
        <taxon>Ceratina</taxon>
        <taxon>Zadontomerus</taxon>
    </lineage>
</organism>
<keyword evidence="1" id="KW-1185">Reference proteome</keyword>
<protein>
    <submittedName>
        <fullName evidence="2">Uncharacterized protein LOC108628935 isoform X2</fullName>
    </submittedName>
</protein>
<sequence>MDRQKRRNAFGNNWMAIATVVGLICLNGIVSARPADDRGTRESRTALSYDHPLSLANTEEKDMIGQAKEELSGILKERHKRFSDQRRAELETLMVLTGKLMNMIRAVRQLESARFDRHKRAVFDLNMKNLQKLFRLSGRLGLKGNAAYPVIS</sequence>
<dbReference type="RefSeq" id="XP_017886657.1">
    <property type="nucleotide sequence ID" value="XM_018031168.2"/>
</dbReference>
<evidence type="ECO:0000313" key="2">
    <source>
        <dbReference type="RefSeq" id="XP_017886657.1"/>
    </source>
</evidence>
<dbReference type="AlphaFoldDB" id="A0AAJ7J7Z9"/>
<dbReference type="KEGG" id="ccal:108628935"/>
<dbReference type="GeneID" id="108628935"/>
<gene>
    <name evidence="2" type="primary">LOC108628935</name>
</gene>
<accession>A0AAJ7J7Z9</accession>